<organism evidence="1 2">
    <name type="scientific">Polaribacter marinivivus</name>
    <dbReference type="NCBI Taxonomy" id="1524260"/>
    <lineage>
        <taxon>Bacteria</taxon>
        <taxon>Pseudomonadati</taxon>
        <taxon>Bacteroidota</taxon>
        <taxon>Flavobacteriia</taxon>
        <taxon>Flavobacteriales</taxon>
        <taxon>Flavobacteriaceae</taxon>
    </lineage>
</organism>
<accession>A0ABV8R5S8</accession>
<proteinExistence type="predicted"/>
<evidence type="ECO:0000313" key="1">
    <source>
        <dbReference type="EMBL" id="MFC4267347.1"/>
    </source>
</evidence>
<evidence type="ECO:0000313" key="2">
    <source>
        <dbReference type="Proteomes" id="UP001595826"/>
    </source>
</evidence>
<reference evidence="2" key="1">
    <citation type="journal article" date="2019" name="Int. J. Syst. Evol. Microbiol.">
        <title>The Global Catalogue of Microorganisms (GCM) 10K type strain sequencing project: providing services to taxonomists for standard genome sequencing and annotation.</title>
        <authorList>
            <consortium name="The Broad Institute Genomics Platform"/>
            <consortium name="The Broad Institute Genome Sequencing Center for Infectious Disease"/>
            <person name="Wu L."/>
            <person name="Ma J."/>
        </authorList>
    </citation>
    <scope>NUCLEOTIDE SEQUENCE [LARGE SCALE GENOMIC DNA]</scope>
    <source>
        <strain evidence="2">CECT 8655</strain>
    </source>
</reference>
<protein>
    <submittedName>
        <fullName evidence="1">Uncharacterized protein</fullName>
    </submittedName>
</protein>
<gene>
    <name evidence="1" type="ORF">ACFOWD_00385</name>
</gene>
<dbReference type="RefSeq" id="WP_377407177.1">
    <property type="nucleotide sequence ID" value="NZ_JBHSCY010000001.1"/>
</dbReference>
<sequence length="93" mass="10565">MDLSKKENNQIKINKMSSAGIGNAALGSMASDFLISTFTPEANKPATRGQMNQLINKIKRYQEIRNHPDNVRGEKAYYDNELKIIVFRKKSFS</sequence>
<dbReference type="Proteomes" id="UP001595826">
    <property type="component" value="Unassembled WGS sequence"/>
</dbReference>
<comment type="caution">
    <text evidence="1">The sequence shown here is derived from an EMBL/GenBank/DDBJ whole genome shotgun (WGS) entry which is preliminary data.</text>
</comment>
<dbReference type="EMBL" id="JBHSCY010000001">
    <property type="protein sequence ID" value="MFC4267347.1"/>
    <property type="molecule type" value="Genomic_DNA"/>
</dbReference>
<keyword evidence="2" id="KW-1185">Reference proteome</keyword>
<name>A0ABV8R5S8_9FLAO</name>